<dbReference type="Pfam" id="PF00028">
    <property type="entry name" value="Cadherin"/>
    <property type="match status" value="20"/>
</dbReference>
<dbReference type="FunFam" id="2.60.40.60:FF:000053">
    <property type="entry name" value="FAT atypical cadherin 3"/>
    <property type="match status" value="1"/>
</dbReference>
<dbReference type="FunFam" id="2.60.40.60:FF:000037">
    <property type="entry name" value="FAT atypical cadherin 1"/>
    <property type="match status" value="1"/>
</dbReference>
<evidence type="ECO:0000256" key="5">
    <source>
        <dbReference type="ARBA" id="ARBA00022737"/>
    </source>
</evidence>
<feature type="domain" description="Cadherin" evidence="14">
    <location>
        <begin position="406"/>
        <end position="501"/>
    </location>
</feature>
<feature type="domain" description="Cadherin" evidence="14">
    <location>
        <begin position="195"/>
        <end position="293"/>
    </location>
</feature>
<dbReference type="PRINTS" id="PR00205">
    <property type="entry name" value="CADHERIN"/>
</dbReference>
<dbReference type="GO" id="GO:0016477">
    <property type="term" value="P:cell migration"/>
    <property type="evidence" value="ECO:0007669"/>
    <property type="project" value="TreeGrafter"/>
</dbReference>
<dbReference type="FunFam" id="2.60.40.60:FF:000021">
    <property type="entry name" value="FAT atypical cadherin 1"/>
    <property type="match status" value="1"/>
</dbReference>
<evidence type="ECO:0000256" key="12">
    <source>
        <dbReference type="PROSITE-ProRule" id="PRU00043"/>
    </source>
</evidence>
<feature type="domain" description="Cadherin" evidence="14">
    <location>
        <begin position="1476"/>
        <end position="1665"/>
    </location>
</feature>
<dbReference type="FunFam" id="2.60.40.60:FF:000020">
    <property type="entry name" value="Dachsous cadherin-related 1b"/>
    <property type="match status" value="3"/>
</dbReference>
<feature type="domain" description="Cadherin" evidence="14">
    <location>
        <begin position="2662"/>
        <end position="2768"/>
    </location>
</feature>
<evidence type="ECO:0000256" key="2">
    <source>
        <dbReference type="ARBA" id="ARBA00022536"/>
    </source>
</evidence>
<dbReference type="FunFam" id="2.60.40.60:FF:000015">
    <property type="entry name" value="FAT atypical cadherin 1"/>
    <property type="match status" value="2"/>
</dbReference>
<feature type="domain" description="Cadherin" evidence="14">
    <location>
        <begin position="2496"/>
        <end position="2610"/>
    </location>
</feature>
<dbReference type="PROSITE" id="PS00232">
    <property type="entry name" value="CADHERIN_1"/>
    <property type="match status" value="8"/>
</dbReference>
<evidence type="ECO:0000256" key="8">
    <source>
        <dbReference type="ARBA" id="ARBA00022989"/>
    </source>
</evidence>
<dbReference type="PANTHER" id="PTHR24027:SF423">
    <property type="entry name" value="PROTOCADHERIN-16"/>
    <property type="match status" value="1"/>
</dbReference>
<name>A0AAJ7WJI5_PETMA</name>
<evidence type="ECO:0000256" key="13">
    <source>
        <dbReference type="SAM" id="MobiDB-lite"/>
    </source>
</evidence>
<feature type="domain" description="Cadherin" evidence="14">
    <location>
        <begin position="2769"/>
        <end position="2870"/>
    </location>
</feature>
<dbReference type="SUPFAM" id="SSF49313">
    <property type="entry name" value="Cadherin-like"/>
    <property type="match status" value="26"/>
</dbReference>
<feature type="domain" description="Cadherin" evidence="14">
    <location>
        <begin position="1870"/>
        <end position="1984"/>
    </location>
</feature>
<evidence type="ECO:0000256" key="7">
    <source>
        <dbReference type="ARBA" id="ARBA00022889"/>
    </source>
</evidence>
<accession>A0AAJ7WJI5</accession>
<feature type="domain" description="Cadherin" evidence="14">
    <location>
        <begin position="2978"/>
        <end position="3086"/>
    </location>
</feature>
<feature type="domain" description="Cadherin" evidence="14">
    <location>
        <begin position="2389"/>
        <end position="2495"/>
    </location>
</feature>
<dbReference type="GO" id="GO:0045296">
    <property type="term" value="F:cadherin binding"/>
    <property type="evidence" value="ECO:0007669"/>
    <property type="project" value="TreeGrafter"/>
</dbReference>
<gene>
    <name evidence="16" type="primary">LOC116937077</name>
</gene>
<evidence type="ECO:0000256" key="9">
    <source>
        <dbReference type="ARBA" id="ARBA00023136"/>
    </source>
</evidence>
<dbReference type="GO" id="GO:0008013">
    <property type="term" value="F:beta-catenin binding"/>
    <property type="evidence" value="ECO:0007669"/>
    <property type="project" value="TreeGrafter"/>
</dbReference>
<proteinExistence type="predicted"/>
<keyword evidence="3" id="KW-0812">Transmembrane</keyword>
<dbReference type="InterPro" id="IPR002126">
    <property type="entry name" value="Cadherin-like_dom"/>
</dbReference>
<organism evidence="15 16">
    <name type="scientific">Petromyzon marinus</name>
    <name type="common">Sea lamprey</name>
    <dbReference type="NCBI Taxonomy" id="7757"/>
    <lineage>
        <taxon>Eukaryota</taxon>
        <taxon>Metazoa</taxon>
        <taxon>Chordata</taxon>
        <taxon>Craniata</taxon>
        <taxon>Vertebrata</taxon>
        <taxon>Cyclostomata</taxon>
        <taxon>Hyperoartia</taxon>
        <taxon>Petromyzontiformes</taxon>
        <taxon>Petromyzontidae</taxon>
        <taxon>Petromyzon</taxon>
    </lineage>
</organism>
<dbReference type="FunFam" id="2.60.40.60:FF:000032">
    <property type="entry name" value="FAT atypical cadherin 1"/>
    <property type="match status" value="1"/>
</dbReference>
<dbReference type="Proteomes" id="UP001318040">
    <property type="component" value="Unplaced"/>
</dbReference>
<keyword evidence="8" id="KW-1133">Transmembrane helix</keyword>
<feature type="domain" description="Cadherin" evidence="14">
    <location>
        <begin position="959"/>
        <end position="1067"/>
    </location>
</feature>
<evidence type="ECO:0000313" key="16">
    <source>
        <dbReference type="RefSeq" id="XP_032800089.1"/>
    </source>
</evidence>
<dbReference type="GO" id="GO:0007156">
    <property type="term" value="P:homophilic cell adhesion via plasma membrane adhesion molecules"/>
    <property type="evidence" value="ECO:0007669"/>
    <property type="project" value="InterPro"/>
</dbReference>
<feature type="domain" description="Cadherin" evidence="14">
    <location>
        <begin position="1377"/>
        <end position="1475"/>
    </location>
</feature>
<feature type="domain" description="Cadherin" evidence="14">
    <location>
        <begin position="2082"/>
        <end position="2184"/>
    </location>
</feature>
<feature type="domain" description="Cadherin" evidence="14">
    <location>
        <begin position="2889"/>
        <end position="2977"/>
    </location>
</feature>
<dbReference type="FunFam" id="2.60.40.60:FF:000039">
    <property type="entry name" value="FAT atypical cadherin 3"/>
    <property type="match status" value="2"/>
</dbReference>
<dbReference type="InterPro" id="IPR015919">
    <property type="entry name" value="Cadherin-like_sf"/>
</dbReference>
<dbReference type="FunFam" id="2.60.40.60:FF:000051">
    <property type="entry name" value="FAT atypical cadherin 1"/>
    <property type="match status" value="1"/>
</dbReference>
<dbReference type="RefSeq" id="XP_032800089.1">
    <property type="nucleotide sequence ID" value="XM_032944198.1"/>
</dbReference>
<dbReference type="InterPro" id="IPR039808">
    <property type="entry name" value="Cadherin"/>
</dbReference>
<dbReference type="FunFam" id="2.60.40.60:FF:000013">
    <property type="entry name" value="Cadherin EGF LAG seven-pass G-type receptor"/>
    <property type="match status" value="1"/>
</dbReference>
<keyword evidence="7" id="KW-0130">Cell adhesion</keyword>
<keyword evidence="5" id="KW-0677">Repeat</keyword>
<keyword evidence="6 12" id="KW-0106">Calcium</keyword>
<dbReference type="GO" id="GO:0016342">
    <property type="term" value="C:catenin complex"/>
    <property type="evidence" value="ECO:0007669"/>
    <property type="project" value="TreeGrafter"/>
</dbReference>
<dbReference type="PROSITE" id="PS50268">
    <property type="entry name" value="CADHERIN_2"/>
    <property type="match status" value="24"/>
</dbReference>
<dbReference type="FunFam" id="2.60.40.60:FF:000059">
    <property type="entry name" value="FAT atypical cadherin 3"/>
    <property type="match status" value="1"/>
</dbReference>
<keyword evidence="9" id="KW-0472">Membrane</keyword>
<dbReference type="CDD" id="cd11304">
    <property type="entry name" value="Cadherin_repeat"/>
    <property type="match status" value="26"/>
</dbReference>
<feature type="domain" description="Cadherin" evidence="14">
    <location>
        <begin position="107"/>
        <end position="182"/>
    </location>
</feature>
<dbReference type="KEGG" id="pmrn:116937077"/>
<evidence type="ECO:0000256" key="6">
    <source>
        <dbReference type="ARBA" id="ARBA00022837"/>
    </source>
</evidence>
<evidence type="ECO:0000256" key="11">
    <source>
        <dbReference type="ARBA" id="ARBA00023180"/>
    </source>
</evidence>
<dbReference type="GO" id="GO:0005509">
    <property type="term" value="F:calcium ion binding"/>
    <property type="evidence" value="ECO:0007669"/>
    <property type="project" value="UniProtKB-UniRule"/>
</dbReference>
<dbReference type="PANTHER" id="PTHR24027">
    <property type="entry name" value="CADHERIN-23"/>
    <property type="match status" value="1"/>
</dbReference>
<feature type="domain" description="Cadherin" evidence="14">
    <location>
        <begin position="2185"/>
        <end position="2287"/>
    </location>
</feature>
<keyword evidence="10" id="KW-1015">Disulfide bond</keyword>
<feature type="domain" description="Cadherin" evidence="14">
    <location>
        <begin position="614"/>
        <end position="709"/>
    </location>
</feature>
<feature type="domain" description="Cadherin" evidence="14">
    <location>
        <begin position="2288"/>
        <end position="2388"/>
    </location>
</feature>
<feature type="region of interest" description="Disordered" evidence="13">
    <location>
        <begin position="3100"/>
        <end position="3119"/>
    </location>
</feature>
<feature type="domain" description="Cadherin" evidence="14">
    <location>
        <begin position="1285"/>
        <end position="1376"/>
    </location>
</feature>
<keyword evidence="4" id="KW-0732">Signal</keyword>
<feature type="domain" description="Cadherin" evidence="14">
    <location>
        <begin position="502"/>
        <end position="607"/>
    </location>
</feature>
<comment type="subcellular location">
    <subcellularLocation>
        <location evidence="1">Membrane</location>
        <topology evidence="1">Single-pass membrane protein</topology>
    </subcellularLocation>
</comment>
<evidence type="ECO:0000256" key="4">
    <source>
        <dbReference type="ARBA" id="ARBA00022729"/>
    </source>
</evidence>
<feature type="domain" description="Cadherin" evidence="14">
    <location>
        <begin position="750"/>
        <end position="853"/>
    </location>
</feature>
<feature type="domain" description="Cadherin" evidence="14">
    <location>
        <begin position="1666"/>
        <end position="1869"/>
    </location>
</feature>
<evidence type="ECO:0000256" key="1">
    <source>
        <dbReference type="ARBA" id="ARBA00004167"/>
    </source>
</evidence>
<keyword evidence="15" id="KW-1185">Reference proteome</keyword>
<dbReference type="Gene3D" id="2.60.40.60">
    <property type="entry name" value="Cadherins"/>
    <property type="match status" value="27"/>
</dbReference>
<evidence type="ECO:0000259" key="14">
    <source>
        <dbReference type="PROSITE" id="PS50268"/>
    </source>
</evidence>
<evidence type="ECO:0000256" key="10">
    <source>
        <dbReference type="ARBA" id="ARBA00023157"/>
    </source>
</evidence>
<dbReference type="SMART" id="SM00112">
    <property type="entry name" value="CA"/>
    <property type="match status" value="25"/>
</dbReference>
<protein>
    <submittedName>
        <fullName evidence="16">Protocadherin Fat 1-like</fullName>
    </submittedName>
</protein>
<dbReference type="FunFam" id="2.60.40.60:FF:000100">
    <property type="entry name" value="protocadherin Fat 2"/>
    <property type="match status" value="1"/>
</dbReference>
<dbReference type="InterPro" id="IPR020894">
    <property type="entry name" value="Cadherin_CS"/>
</dbReference>
<feature type="domain" description="Cadherin" evidence="14">
    <location>
        <begin position="1985"/>
        <end position="2086"/>
    </location>
</feature>
<dbReference type="FunFam" id="2.60.40.60:FF:000026">
    <property type="entry name" value="FAT atypical cadherin 1"/>
    <property type="match status" value="1"/>
</dbReference>
<reference evidence="16" key="1">
    <citation type="submission" date="2025-08" db="UniProtKB">
        <authorList>
            <consortium name="RefSeq"/>
        </authorList>
    </citation>
    <scope>IDENTIFICATION</scope>
    <source>
        <tissue evidence="16">Sperm</tissue>
    </source>
</reference>
<feature type="domain" description="Cadherin" evidence="14">
    <location>
        <begin position="1068"/>
        <end position="1269"/>
    </location>
</feature>
<keyword evidence="2" id="KW-0245">EGF-like domain</keyword>
<feature type="domain" description="Cadherin" evidence="14">
    <location>
        <begin position="854"/>
        <end position="958"/>
    </location>
</feature>
<keyword evidence="11" id="KW-0325">Glycoprotein</keyword>
<sequence length="3119" mass="333762">MLQDEEDPYPIGSTERTRRLSRHPPFRPLLGVVIVVIASRVQTMTPNKMASVLLPLLLLPPCGGQPEPPLARYFYNATVYENSAPRTYVESHSRMGFYIGLWGFIPTYSIVSGDEGAGFTAEGLHLGETLILRIRTGNVPLNREERPGYVLGIRAVTWSRRCLAFITVYVRVMDRNEFSPLFSMSSYGTRDLKAPASTVGLFVTDDAPAGTVVVRVAATDADEGPNGRIRYALANRVFAVHPTSGAVMLVKRLKPDDWGIYILKVLAVDSGGLSSSAHITVSVCLTNHDSPRIAVVATREPRASFANPAASYAELAVKDADIGPAGEISAVEIIAGDPLRAFSVTLTDGADPDSTYAVRLSGRLDWADFPFGVNLTVQARDRGRPPNYSGPVTVTVREGGAAGAFERSVYTGAVERRSPPRTVVLAVRASCGARSCRYVVRGGADGDFFAVNPATGVVSVRKSLAAVDRPRLAFDVGTDVGSGIASVTIDVVYYNDHAPVFERHNYFASLREDVPAGTFVLVVYATDKDEGYDGRVTYGLADSDPGPFAVDPFTGIVVTTGPLDHEETAGVYWLHVRASDWGTPFRREAEVIVTVRVVNVNDNAPVFVRNCVGQIPRDLRPGEPIFTALAIDAELQPVLYGIASGNEGGFFALDDALGVVTLARSLADVAVGPVGAFHLGLTATDGELSAEMFLNISVLDASPGSGPSLRCVATGIVRRMAEILHRADQQRDRPRPVAASTVNRHAPAFATPAAAVEVREDLPVGAEVIRMEAEDSDDGFEGKLLYALTDDGASGFTVDAETGIVRVLVPLDREAAASYSMNVVVHDLGTPRRSASATLRVVVLDVNDNRPEFSRRAYAARVPERVRPGHELLRLEAADGDEGDAGSVRYRLLSDTDLFRVDAETGALEVAAPLDRERRAEHALLVEASDLAPEESRLSSVAAVIVTVDDVNDHAPTCAPNPLRLRVPEDVTVGAVLGWLDARDPDVGPAGEVHYTLVSVDGGDGTFTVHRTSGAVRLARPLDFERRRRYDLKVAAHDSDPRGPPSTICRATVEVTDVDENNHAPRFADSMDSTRVPEDVPMETAIFTATATDHDEGLDGEVRYSLVGGSDLGVFNIHVETGVIVTTRPLDRETVRSYWLEVRATDRGVFQRFSTLHIYVEVQTWYQADAMENSHSVIFQVKAWDPDKDSVPRGKGLTFNIVSGDPQGMFTINKTSGAISNVPNKSLDRETQAEYELEVSIVDTGVPPRETRVALSVNVLDRNDHTPRFPRDLQHVYVVVADDETEVEIARFYATDADSGDNARIAYDISPQIKYRVDSYQGIGILFTRRNLHRAGTSDTMELTAMNMDLDARKVSTKLRVNWVATPLPPETPPAFAQSRHVVTVAETATVGSVVIALPTQSTAGSLLWFNITGGNVEDRFYVTQHGGVVELAQPLDAEQRTSYELTIRLTDGTNAATTLVEVTVLDVNDNRPRFSRGRYNATVAEDSPGAVVSLRMEATDADAGDAGQLSFSLVGLGGNNAAESVRLFRINPVTGKVTAAVALDREAKQSHVLTVMCYIFTQRSSQSCDIRRQLVSARGALCSPSSSAGHTALSSVHCSMKAGTAWIGHTLAPTSTIDARAAGRTTFLTLYMPSLVQDARIPVRRAYTTVVVSVIDGNDNWPLFNSYPYEAYVAESAAVGSAVIRVVAFDCDDGPNANFSYSFKSGNVGNSFAVHHTLGVVSVARKLDGSVVESYELMVRAKDHGRPQRSTVATVRIVVNAYGVPPKFAFGDGGGSAEVAEWAAPGSFVLAVSASSWSTVTYEIREGDSEGAFDIHPTSGVVATKRPLDRERTPSYRLTVRATDAAGLSTDTSVSIRVLDENENAPVFDRPRYRGAVSEEASAGTLVLDPDGVPLVIRAADADDGEGPATVAYQIVEREARKYFSVDPRTGAVRTAGALDRETTAEFRFRVAASDGGSPRLSAETPAEVTVTVLDANDCPPAFSTAAYETALIVPTLAGVRLLTLAASDLDVGAVLTYRVASGNVGGAFAVDARTGNVVVRNASLLAAGYDLRVEVSDGRFSSAARVKVSVLEAVDGRLRVPPKYSARVPENSTAIVVVAVVVATGGDLNEPLVFGLLDPSGAFRMRPTAGVLETAGVALDREERDRYELLVDVRDGSRARPSVAHTVVEVDVEDVNDNAPAFVGLPYRAVVRVAAAWGSAVLTVAALDRDVGENARVRYSLRDGHDGRFVIDRSGGNVSLRRRFAPDASGKDFVVTVVATDCGVPPLSSAVDVTVTVLDEDAPAFESLSHVAWVPEDVVPPAPIAHVRATAPGGPPLVFSIVDGDPFDQFSVDFGTGVVSVVGPLDRETRANYRLAVRAASPATGLYADTSLDVVVGDVNDNRPLFARGAYAATLSEFAPPGTSVVQARAADADSGSNRALRYEIVDDGEKGGEGFHVDPDGGLVVTTAPLDHERSRLHRFSVRATDGGSPPLAAYVPVTVTVEDENDNAPVFERPLYEASVNRLVLAGHFVAAPRAFDADASDAHRLRYAIVSPSRDDIRESYRDIETSFAIDVETGVVSVIGDSLRLGLGKLPALYRFRVSVTDGTFVSVATVAVDLLPAFEWPKYAMEIPENSEAGTPVVLRRAMDADASGRILGRAPPAEVIFATGYANDRPPRFLDSVVYVRVPEDAEPGLALAVIRADDADATSEHLRLTYHLTGGDPLGHFSLGPVNMGGEWTLRLERPLDREEKEYHILQVTATDCTYARTVVVVVIVLDVNDNDPVCDKLWYNVTVLEDVAPGFFMLSVSARDSDLGPNGTVRYSLHDAGATPFRLHLVSGKLFTRAPLDHEAAPVHALTVVANDRGGRSCRAEVLVRVEDMDDSAPRFLAGSPPRAVALRWRHAGVGTAVTSARAVDSELGRRRRVTHFLLDSAGYRFAIDVRSGLIVVKRPLERRALYNLTVLARAGGGGSAPSATAAISVSLRDDDDVATPAFRRPAYRVTVPEDAAPGTTVVTVAATFGGAGAPSYGIASGNELGAFGIDRRLGVISVVARALDYDKRRHHYLTVWAAAASDGDGDDAGGAATSPSAVTVVTVDVTDEPRFAAKSAVVGEEDALPGDAIVTSGAAGDASSEEEE</sequence>
<evidence type="ECO:0000256" key="3">
    <source>
        <dbReference type="ARBA" id="ARBA00022692"/>
    </source>
</evidence>
<evidence type="ECO:0000313" key="15">
    <source>
        <dbReference type="Proteomes" id="UP001318040"/>
    </source>
</evidence>